<evidence type="ECO:0000256" key="12">
    <source>
        <dbReference type="SAM" id="MobiDB-lite"/>
    </source>
</evidence>
<evidence type="ECO:0000256" key="6">
    <source>
        <dbReference type="ARBA" id="ARBA00022771"/>
    </source>
</evidence>
<dbReference type="FunFam" id="2.30.29.30:FF:000219">
    <property type="entry name" value="Arf-GAP with GTPase, ANK repeat and PH domain-containing protein 3"/>
    <property type="match status" value="1"/>
</dbReference>
<dbReference type="FunFam" id="1.25.40.20:FF:000027">
    <property type="entry name" value="Arf-GAP with GTPase, ANK repeat and PH domain-containing protein 1"/>
    <property type="match status" value="1"/>
</dbReference>
<dbReference type="Gene3D" id="1.10.220.150">
    <property type="entry name" value="Arf GTPase activating protein"/>
    <property type="match status" value="1"/>
</dbReference>
<dbReference type="PROSITE" id="PS50088">
    <property type="entry name" value="ANK_REPEAT"/>
    <property type="match status" value="1"/>
</dbReference>
<dbReference type="InterPro" id="IPR002110">
    <property type="entry name" value="Ankyrin_rpt"/>
</dbReference>
<comment type="similarity">
    <text evidence="1">Belongs to the centaurin gamma-like family.</text>
</comment>
<dbReference type="GeneID" id="113995268"/>
<evidence type="ECO:0000256" key="7">
    <source>
        <dbReference type="ARBA" id="ARBA00022833"/>
    </source>
</evidence>
<evidence type="ECO:0000259" key="14">
    <source>
        <dbReference type="PROSITE" id="PS50115"/>
    </source>
</evidence>
<feature type="domain" description="Arf-GAP" evidence="14">
    <location>
        <begin position="506"/>
        <end position="626"/>
    </location>
</feature>
<evidence type="ECO:0000313" key="15">
    <source>
        <dbReference type="Proteomes" id="UP000504627"/>
    </source>
</evidence>
<dbReference type="Gene3D" id="2.30.29.30">
    <property type="entry name" value="Pleckstrin-homology domain (PH domain)/Phosphotyrosine-binding domain (PTB)"/>
    <property type="match status" value="1"/>
</dbReference>
<dbReference type="AlphaFoldDB" id="A0A7R5KAG3"/>
<proteinExistence type="inferred from homology"/>
<accession>A0A7R5KAG3</accession>
<evidence type="ECO:0000256" key="3">
    <source>
        <dbReference type="ARBA" id="ARBA00022723"/>
    </source>
</evidence>
<dbReference type="InterPro" id="IPR001806">
    <property type="entry name" value="Small_GTPase"/>
</dbReference>
<evidence type="ECO:0000256" key="9">
    <source>
        <dbReference type="ARBA" id="ARBA00023134"/>
    </source>
</evidence>
<keyword evidence="8 10" id="KW-0040">ANK repeat</keyword>
<keyword evidence="5" id="KW-0547">Nucleotide-binding</keyword>
<dbReference type="PROSITE" id="PS51421">
    <property type="entry name" value="RAS"/>
    <property type="match status" value="1"/>
</dbReference>
<evidence type="ECO:0000256" key="11">
    <source>
        <dbReference type="PROSITE-ProRule" id="PRU00288"/>
    </source>
</evidence>
<dbReference type="PROSITE" id="PS50297">
    <property type="entry name" value="ANK_REP_REGION"/>
    <property type="match status" value="1"/>
</dbReference>
<evidence type="ECO:0000256" key="10">
    <source>
        <dbReference type="PROSITE-ProRule" id="PRU00023"/>
    </source>
</evidence>
<evidence type="ECO:0000259" key="13">
    <source>
        <dbReference type="PROSITE" id="PS50003"/>
    </source>
</evidence>
<keyword evidence="3" id="KW-0479">Metal-binding</keyword>
<dbReference type="PROSITE" id="PS50115">
    <property type="entry name" value="ARFGAP"/>
    <property type="match status" value="1"/>
</dbReference>
<dbReference type="Gene3D" id="1.25.40.20">
    <property type="entry name" value="Ankyrin repeat-containing domain"/>
    <property type="match status" value="1"/>
</dbReference>
<dbReference type="PRINTS" id="PR00405">
    <property type="entry name" value="REVINTRACTNG"/>
</dbReference>
<sequence>MNYQQQLANSAAIRAEIQRFESVHPNIYSIYELLERVEEPVLQNQIREHVIAIEDAFVNSQEWTLSRSVPELKVGIVGNLASGKSALVHRYLTGTYVQEESPEDMDAGGRFKKEIVVDGQSYLLLIRDEGGPPEAQFAMWVDAVIFVFSLEDEVSFQTVYHYYSRMANYRNTSEIPMVLVGTQDAISSTNPRVIDDARARKLSNDLKRCTYYETCATYGLNVERVFHDVAQKIVSTKKKQQLSIGPCKSLPNSPSHSSVCSAQVSAVHISQTSNGGGSLSDYSSSVPSTPSTSQKELRIDVPPTANTPTPVRKQSKRRSNLFTSRKGSDPDKEKKVLESRTDSIGSGRAIPIKQGMLLKRSGKSLNKEWKKKYVTLCDNGVLTYHPSLHDYMQNVHGKEIDLLRTTVKVPGKRPPRATSACAPISSPKTNGLSKDMSSLHISPNSEQEENFEFIIVSLTGQTWHFEATTYEERDAWVQAIESQILASLQSCESSKNKSRLTSQNEAMALQSIRNIRGNSHCVDCEAQNPDWASLNLGALICIECSGIHRNLGTHLSRVRSLDLDDWPIELIKVMSAIGNELANSVWEENSQGHMKPSSDSSREEKELWIRAKYEQKLFLAPLQCLELSLGQHLLRATAEEDLRTVILLLAHGTREEVNETCGDGDGRTALHLACRKGNVVLVQLLIWYGVDVMARDAHGNTALAYARQASSQECIDVLLQYGCPDERFVLMATPNLSRKNNNRNNSGGRMPTII</sequence>
<feature type="compositionally biased region" description="Polar residues" evidence="12">
    <location>
        <begin position="426"/>
        <end position="440"/>
    </location>
</feature>
<dbReference type="CDD" id="cd08836">
    <property type="entry name" value="ArfGap_AGAP"/>
    <property type="match status" value="1"/>
</dbReference>
<keyword evidence="4" id="KW-0677">Repeat</keyword>
<dbReference type="SMART" id="SM00105">
    <property type="entry name" value="ArfGap"/>
    <property type="match status" value="1"/>
</dbReference>
<dbReference type="PROSITE" id="PS51419">
    <property type="entry name" value="RAB"/>
    <property type="match status" value="1"/>
</dbReference>
<dbReference type="PANTHER" id="PTHR45819">
    <property type="entry name" value="CENTAURIN-GAMMA-1A"/>
    <property type="match status" value="1"/>
</dbReference>
<dbReference type="SMART" id="SM00233">
    <property type="entry name" value="PH"/>
    <property type="match status" value="1"/>
</dbReference>
<dbReference type="SMART" id="SM00174">
    <property type="entry name" value="RHO"/>
    <property type="match status" value="1"/>
</dbReference>
<evidence type="ECO:0000256" key="2">
    <source>
        <dbReference type="ARBA" id="ARBA00022468"/>
    </source>
</evidence>
<feature type="compositionally biased region" description="Low complexity" evidence="12">
    <location>
        <begin position="279"/>
        <end position="293"/>
    </location>
</feature>
<dbReference type="Gene3D" id="3.40.50.300">
    <property type="entry name" value="P-loop containing nucleotide triphosphate hydrolases"/>
    <property type="match status" value="1"/>
</dbReference>
<dbReference type="SUPFAM" id="SSF52540">
    <property type="entry name" value="P-loop containing nucleoside triphosphate hydrolases"/>
    <property type="match status" value="1"/>
</dbReference>
<dbReference type="SUPFAM" id="SSF57863">
    <property type="entry name" value="ArfGap/RecO-like zinc finger"/>
    <property type="match status" value="1"/>
</dbReference>
<dbReference type="RefSeq" id="XP_039238686.1">
    <property type="nucleotide sequence ID" value="XM_039382752.1"/>
</dbReference>
<keyword evidence="2" id="KW-0343">GTPase activation</keyword>
<gene>
    <name evidence="16" type="primary">AGAP1</name>
</gene>
<keyword evidence="7" id="KW-0862">Zinc</keyword>
<evidence type="ECO:0000256" key="1">
    <source>
        <dbReference type="ARBA" id="ARBA00005430"/>
    </source>
</evidence>
<feature type="compositionally biased region" description="Basic and acidic residues" evidence="12">
    <location>
        <begin position="326"/>
        <end position="341"/>
    </location>
</feature>
<dbReference type="PANTHER" id="PTHR45819:SF1">
    <property type="entry name" value="ARF-GAP WITH GTPASE, ANK REPEAT AND PH DOMAIN-CONTAINING PROTEIN 1"/>
    <property type="match status" value="1"/>
</dbReference>
<dbReference type="Proteomes" id="UP000504627">
    <property type="component" value="Unplaced"/>
</dbReference>
<name>A0A7R5KAG3_9PASS</name>
<dbReference type="Pfam" id="PF01412">
    <property type="entry name" value="ArfGap"/>
    <property type="match status" value="1"/>
</dbReference>
<dbReference type="InterPro" id="IPR036770">
    <property type="entry name" value="Ankyrin_rpt-contain_sf"/>
</dbReference>
<dbReference type="GO" id="GO:0005525">
    <property type="term" value="F:GTP binding"/>
    <property type="evidence" value="ECO:0007669"/>
    <property type="project" value="UniProtKB-KW"/>
</dbReference>
<dbReference type="SUPFAM" id="SSF50729">
    <property type="entry name" value="PH domain-like"/>
    <property type="match status" value="1"/>
</dbReference>
<dbReference type="InterPro" id="IPR037278">
    <property type="entry name" value="ARFGAP/RecO"/>
</dbReference>
<dbReference type="SMART" id="SM00248">
    <property type="entry name" value="ANK"/>
    <property type="match status" value="2"/>
</dbReference>
<dbReference type="Pfam" id="PF00169">
    <property type="entry name" value="PH"/>
    <property type="match status" value="1"/>
</dbReference>
<dbReference type="InterPro" id="IPR001849">
    <property type="entry name" value="PH_domain"/>
</dbReference>
<dbReference type="CDD" id="cd04103">
    <property type="entry name" value="Centaurin_gamma"/>
    <property type="match status" value="1"/>
</dbReference>
<dbReference type="Pfam" id="PF00071">
    <property type="entry name" value="Ras"/>
    <property type="match status" value="1"/>
</dbReference>
<organism evidence="15 16">
    <name type="scientific">Pipra filicauda</name>
    <name type="common">Wire-tailed manakin</name>
    <dbReference type="NCBI Taxonomy" id="649802"/>
    <lineage>
        <taxon>Eukaryota</taxon>
        <taxon>Metazoa</taxon>
        <taxon>Chordata</taxon>
        <taxon>Craniata</taxon>
        <taxon>Vertebrata</taxon>
        <taxon>Euteleostomi</taxon>
        <taxon>Archelosauria</taxon>
        <taxon>Archosauria</taxon>
        <taxon>Dinosauria</taxon>
        <taxon>Saurischia</taxon>
        <taxon>Theropoda</taxon>
        <taxon>Coelurosauria</taxon>
        <taxon>Aves</taxon>
        <taxon>Neognathae</taxon>
        <taxon>Neoaves</taxon>
        <taxon>Telluraves</taxon>
        <taxon>Australaves</taxon>
        <taxon>Passeriformes</taxon>
        <taxon>Pipridae</taxon>
        <taxon>Pipra</taxon>
    </lineage>
</organism>
<feature type="region of interest" description="Disordered" evidence="12">
    <location>
        <begin position="411"/>
        <end position="440"/>
    </location>
</feature>
<reference evidence="16" key="1">
    <citation type="submission" date="2025-08" db="UniProtKB">
        <authorList>
            <consortium name="RefSeq"/>
        </authorList>
    </citation>
    <scope>IDENTIFICATION</scope>
    <source>
        <tissue evidence="16">Muscle</tissue>
    </source>
</reference>
<dbReference type="GO" id="GO:0008270">
    <property type="term" value="F:zinc ion binding"/>
    <property type="evidence" value="ECO:0007669"/>
    <property type="project" value="UniProtKB-KW"/>
</dbReference>
<dbReference type="Pfam" id="PF12796">
    <property type="entry name" value="Ank_2"/>
    <property type="match status" value="1"/>
</dbReference>
<dbReference type="CDD" id="cd01250">
    <property type="entry name" value="PH_AGAP"/>
    <property type="match status" value="1"/>
</dbReference>
<dbReference type="InterPro" id="IPR001164">
    <property type="entry name" value="ArfGAP_dom"/>
</dbReference>
<dbReference type="FunFam" id="1.10.220.150:FF:000001">
    <property type="entry name" value="Arf-GAP with GTPase, ANK repeat and PH domain-containing protein 1"/>
    <property type="match status" value="1"/>
</dbReference>
<dbReference type="SMART" id="SM00175">
    <property type="entry name" value="RAB"/>
    <property type="match status" value="1"/>
</dbReference>
<keyword evidence="9" id="KW-0342">GTP-binding</keyword>
<dbReference type="GO" id="GO:0003924">
    <property type="term" value="F:GTPase activity"/>
    <property type="evidence" value="ECO:0007669"/>
    <property type="project" value="InterPro"/>
</dbReference>
<evidence type="ECO:0000256" key="5">
    <source>
        <dbReference type="ARBA" id="ARBA00022741"/>
    </source>
</evidence>
<dbReference type="FunFam" id="3.40.50.300:FF:000178">
    <property type="entry name" value="Arf-GAP with GTPase, ANK repeat and PH domain-containing protein 1"/>
    <property type="match status" value="1"/>
</dbReference>
<dbReference type="InterPro" id="IPR011993">
    <property type="entry name" value="PH-like_dom_sf"/>
</dbReference>
<keyword evidence="15" id="KW-1185">Reference proteome</keyword>
<feature type="domain" description="PH" evidence="13">
    <location>
        <begin position="350"/>
        <end position="485"/>
    </location>
</feature>
<dbReference type="SUPFAM" id="SSF48403">
    <property type="entry name" value="Ankyrin repeat"/>
    <property type="match status" value="1"/>
</dbReference>
<feature type="region of interest" description="Disordered" evidence="12">
    <location>
        <begin position="271"/>
        <end position="342"/>
    </location>
</feature>
<dbReference type="CTD" id="116987"/>
<dbReference type="PROSITE" id="PS50003">
    <property type="entry name" value="PH_DOMAIN"/>
    <property type="match status" value="1"/>
</dbReference>
<keyword evidence="6 11" id="KW-0863">Zinc-finger</keyword>
<dbReference type="GO" id="GO:0005096">
    <property type="term" value="F:GTPase activator activity"/>
    <property type="evidence" value="ECO:0007669"/>
    <property type="project" value="UniProtKB-KW"/>
</dbReference>
<evidence type="ECO:0000256" key="8">
    <source>
        <dbReference type="ARBA" id="ARBA00023043"/>
    </source>
</evidence>
<feature type="repeat" description="ANK" evidence="10">
    <location>
        <begin position="665"/>
        <end position="697"/>
    </location>
</feature>
<protein>
    <submittedName>
        <fullName evidence="16">Arf-GAP with GTPase, ANK repeat and PH domain-containing protein 1 isoform X10</fullName>
    </submittedName>
</protein>
<evidence type="ECO:0000313" key="16">
    <source>
        <dbReference type="RefSeq" id="XP_039238686.1"/>
    </source>
</evidence>
<evidence type="ECO:0000256" key="4">
    <source>
        <dbReference type="ARBA" id="ARBA00022737"/>
    </source>
</evidence>
<dbReference type="InterPro" id="IPR051282">
    <property type="entry name" value="Arf-GAP_GTPase_ANK_PH"/>
</dbReference>
<dbReference type="SMART" id="SM00173">
    <property type="entry name" value="RAS"/>
    <property type="match status" value="1"/>
</dbReference>
<dbReference type="InterPro" id="IPR027417">
    <property type="entry name" value="P-loop_NTPase"/>
</dbReference>
<dbReference type="InterPro" id="IPR038508">
    <property type="entry name" value="ArfGAP_dom_sf"/>
</dbReference>